<gene>
    <name evidence="19" type="ORF">J4Q44_G00217110</name>
</gene>
<keyword evidence="18" id="KW-0732">Signal</keyword>
<comment type="caution">
    <text evidence="19">The sequence shown here is derived from an EMBL/GenBank/DDBJ whole genome shotgun (WGS) entry which is preliminary data.</text>
</comment>
<dbReference type="PANTHER" id="PTHR46771:SF2">
    <property type="entry name" value="BACULOVIRAL IAP REPEAT-CONTAINING PROTEIN 5.1"/>
    <property type="match status" value="1"/>
</dbReference>
<dbReference type="SUPFAM" id="SSF57924">
    <property type="entry name" value="Inhibitor of apoptosis (IAP) repeat"/>
    <property type="match status" value="1"/>
</dbReference>
<evidence type="ECO:0000256" key="13">
    <source>
        <dbReference type="ARBA" id="ARBA00022843"/>
    </source>
</evidence>
<evidence type="ECO:0000256" key="11">
    <source>
        <dbReference type="ARBA" id="ARBA00022829"/>
    </source>
</evidence>
<comment type="subcellular location">
    <subcellularLocation>
        <location evidence="3">Chromosome</location>
        <location evidence="3">Centromere</location>
    </subcellularLocation>
    <subcellularLocation>
        <location evidence="2">Cytoplasm</location>
        <location evidence="2">Cytoskeleton</location>
        <location evidence="2">Spindle</location>
    </subcellularLocation>
    <subcellularLocation>
        <location evidence="1">Nucleus</location>
    </subcellularLocation>
</comment>
<proteinExistence type="inferred from homology"/>
<keyword evidence="15" id="KW-0539">Nucleus</keyword>
<organism evidence="19 20">
    <name type="scientific">Coregonus suidteri</name>
    <dbReference type="NCBI Taxonomy" id="861788"/>
    <lineage>
        <taxon>Eukaryota</taxon>
        <taxon>Metazoa</taxon>
        <taxon>Chordata</taxon>
        <taxon>Craniata</taxon>
        <taxon>Vertebrata</taxon>
        <taxon>Euteleostomi</taxon>
        <taxon>Actinopterygii</taxon>
        <taxon>Neopterygii</taxon>
        <taxon>Teleostei</taxon>
        <taxon>Protacanthopterygii</taxon>
        <taxon>Salmoniformes</taxon>
        <taxon>Salmonidae</taxon>
        <taxon>Coregoninae</taxon>
        <taxon>Coregonus</taxon>
    </lineage>
</organism>
<evidence type="ECO:0000256" key="14">
    <source>
        <dbReference type="ARBA" id="ARBA00023212"/>
    </source>
</evidence>
<evidence type="ECO:0000256" key="4">
    <source>
        <dbReference type="ARBA" id="ARBA00006672"/>
    </source>
</evidence>
<dbReference type="Proteomes" id="UP001356427">
    <property type="component" value="Unassembled WGS sequence"/>
</dbReference>
<dbReference type="GO" id="GO:0005819">
    <property type="term" value="C:spindle"/>
    <property type="evidence" value="ECO:0007669"/>
    <property type="project" value="UniProtKB-SubCell"/>
</dbReference>
<evidence type="ECO:0000256" key="17">
    <source>
        <dbReference type="ARBA" id="ARBA00023328"/>
    </source>
</evidence>
<dbReference type="Pfam" id="PF00653">
    <property type="entry name" value="BIR"/>
    <property type="match status" value="1"/>
</dbReference>
<keyword evidence="11" id="KW-0159">Chromosome partition</keyword>
<keyword evidence="12" id="KW-0862">Zinc</keyword>
<dbReference type="Gene3D" id="1.10.1170.10">
    <property type="entry name" value="Inhibitor Of Apoptosis Protein (2mihbC-IAP-1), Chain A"/>
    <property type="match status" value="1"/>
</dbReference>
<protein>
    <submittedName>
        <fullName evidence="19">Uncharacterized protein</fullName>
    </submittedName>
</protein>
<evidence type="ECO:0000256" key="15">
    <source>
        <dbReference type="ARBA" id="ARBA00023242"/>
    </source>
</evidence>
<evidence type="ECO:0000256" key="9">
    <source>
        <dbReference type="ARBA" id="ARBA00022723"/>
    </source>
</evidence>
<dbReference type="CDD" id="cd00022">
    <property type="entry name" value="BIR"/>
    <property type="match status" value="1"/>
</dbReference>
<dbReference type="PANTHER" id="PTHR46771">
    <property type="entry name" value="DETERIN"/>
    <property type="match status" value="1"/>
</dbReference>
<evidence type="ECO:0000256" key="10">
    <source>
        <dbReference type="ARBA" id="ARBA00022776"/>
    </source>
</evidence>
<comment type="similarity">
    <text evidence="4">Belongs to the IAP family.</text>
</comment>
<keyword evidence="16" id="KW-0131">Cell cycle</keyword>
<feature type="chain" id="PRO_5042867358" evidence="18">
    <location>
        <begin position="21"/>
        <end position="156"/>
    </location>
</feature>
<keyword evidence="7" id="KW-0597">Phosphoprotein</keyword>
<keyword evidence="8" id="KW-0132">Cell division</keyword>
<reference evidence="19 20" key="1">
    <citation type="submission" date="2021-04" db="EMBL/GenBank/DDBJ databases">
        <authorList>
            <person name="De Guttry C."/>
            <person name="Zahm M."/>
            <person name="Klopp C."/>
            <person name="Cabau C."/>
            <person name="Louis A."/>
            <person name="Berthelot C."/>
            <person name="Parey E."/>
            <person name="Roest Crollius H."/>
            <person name="Montfort J."/>
            <person name="Robinson-Rechavi M."/>
            <person name="Bucao C."/>
            <person name="Bouchez O."/>
            <person name="Gislard M."/>
            <person name="Lluch J."/>
            <person name="Milhes M."/>
            <person name="Lampietro C."/>
            <person name="Lopez Roques C."/>
            <person name="Donnadieu C."/>
            <person name="Braasch I."/>
            <person name="Desvignes T."/>
            <person name="Postlethwait J."/>
            <person name="Bobe J."/>
            <person name="Wedekind C."/>
            <person name="Guiguen Y."/>
        </authorList>
    </citation>
    <scope>NUCLEOTIDE SEQUENCE [LARGE SCALE GENOMIC DNA]</scope>
    <source>
        <strain evidence="19">Cs_M1</strain>
        <tissue evidence="19">Blood</tissue>
    </source>
</reference>
<keyword evidence="9" id="KW-0479">Metal-binding</keyword>
<dbReference type="InterPro" id="IPR001370">
    <property type="entry name" value="BIR_rpt"/>
</dbReference>
<keyword evidence="10" id="KW-0498">Mitosis</keyword>
<evidence type="ECO:0000256" key="8">
    <source>
        <dbReference type="ARBA" id="ARBA00022618"/>
    </source>
</evidence>
<feature type="signal peptide" evidence="18">
    <location>
        <begin position="1"/>
        <end position="20"/>
    </location>
</feature>
<dbReference type="GO" id="GO:0051301">
    <property type="term" value="P:cell division"/>
    <property type="evidence" value="ECO:0007669"/>
    <property type="project" value="UniProtKB-KW"/>
</dbReference>
<evidence type="ECO:0000256" key="2">
    <source>
        <dbReference type="ARBA" id="ARBA00004186"/>
    </source>
</evidence>
<keyword evidence="5" id="KW-0158">Chromosome</keyword>
<dbReference type="GO" id="GO:0046872">
    <property type="term" value="F:metal ion binding"/>
    <property type="evidence" value="ECO:0007669"/>
    <property type="project" value="UniProtKB-KW"/>
</dbReference>
<name>A0AAN8LKP7_9TELE</name>
<keyword evidence="13" id="KW-0832">Ubl conjugation</keyword>
<evidence type="ECO:0000256" key="5">
    <source>
        <dbReference type="ARBA" id="ARBA00022454"/>
    </source>
</evidence>
<evidence type="ECO:0000256" key="12">
    <source>
        <dbReference type="ARBA" id="ARBA00022833"/>
    </source>
</evidence>
<evidence type="ECO:0000313" key="20">
    <source>
        <dbReference type="Proteomes" id="UP001356427"/>
    </source>
</evidence>
<dbReference type="GO" id="GO:0007059">
    <property type="term" value="P:chromosome segregation"/>
    <property type="evidence" value="ECO:0007669"/>
    <property type="project" value="UniProtKB-KW"/>
</dbReference>
<dbReference type="InterPro" id="IPR051190">
    <property type="entry name" value="Baculoviral_IAP"/>
</dbReference>
<evidence type="ECO:0000256" key="1">
    <source>
        <dbReference type="ARBA" id="ARBA00004123"/>
    </source>
</evidence>
<evidence type="ECO:0000256" key="16">
    <source>
        <dbReference type="ARBA" id="ARBA00023306"/>
    </source>
</evidence>
<keyword evidence="14" id="KW-0206">Cytoskeleton</keyword>
<evidence type="ECO:0000256" key="7">
    <source>
        <dbReference type="ARBA" id="ARBA00022553"/>
    </source>
</evidence>
<dbReference type="SMART" id="SM00238">
    <property type="entry name" value="BIR"/>
    <property type="match status" value="1"/>
</dbReference>
<dbReference type="GO" id="GO:0005634">
    <property type="term" value="C:nucleus"/>
    <property type="evidence" value="ECO:0007669"/>
    <property type="project" value="UniProtKB-SubCell"/>
</dbReference>
<accession>A0AAN8LKP7</accession>
<dbReference type="AlphaFoldDB" id="A0AAN8LKP7"/>
<dbReference type="FunFam" id="1.10.1170.10:FF:000009">
    <property type="entry name" value="Baculoviral IAP repeat-containing protein 5"/>
    <property type="match status" value="1"/>
</dbReference>
<evidence type="ECO:0000256" key="18">
    <source>
        <dbReference type="SAM" id="SignalP"/>
    </source>
</evidence>
<dbReference type="GO" id="GO:0000775">
    <property type="term" value="C:chromosome, centromeric region"/>
    <property type="evidence" value="ECO:0007669"/>
    <property type="project" value="UniProtKB-SubCell"/>
</dbReference>
<evidence type="ECO:0000256" key="6">
    <source>
        <dbReference type="ARBA" id="ARBA00022490"/>
    </source>
</evidence>
<evidence type="ECO:0000256" key="3">
    <source>
        <dbReference type="ARBA" id="ARBA00004584"/>
    </source>
</evidence>
<sequence length="156" mass="18591">MLKKLLLFLEAMASLNESSARFYSYNKMYSYDTRLQSFADWPFREECQCTPEMMATAGFVHCPSVNEPDVACCFFCLRELEGWEPEDNPWFEHIKRSPNCGFLAMKKDFCELTVAEFYHLEQERLCIYSRKTIHLKIANFRDEVEKTVHYMRTLFD</sequence>
<evidence type="ECO:0000313" key="19">
    <source>
        <dbReference type="EMBL" id="KAK6308440.1"/>
    </source>
</evidence>
<keyword evidence="17" id="KW-0137">Centromere</keyword>
<dbReference type="EMBL" id="JAGTTL010000019">
    <property type="protein sequence ID" value="KAK6308440.1"/>
    <property type="molecule type" value="Genomic_DNA"/>
</dbReference>
<keyword evidence="20" id="KW-1185">Reference proteome</keyword>
<dbReference type="PROSITE" id="PS50143">
    <property type="entry name" value="BIR_REPEAT_2"/>
    <property type="match status" value="1"/>
</dbReference>
<keyword evidence="6" id="KW-0963">Cytoplasm</keyword>